<dbReference type="AlphaFoldDB" id="A0A147ITM8"/>
<evidence type="ECO:0000313" key="1">
    <source>
        <dbReference type="EMBL" id="KTT98689.1"/>
    </source>
</evidence>
<comment type="caution">
    <text evidence="1">The sequence shown here is derived from an EMBL/GenBank/DDBJ whole genome shotgun (WGS) entry which is preliminary data.</text>
</comment>
<sequence length="137" mass="15011">MKTGRRIANPTAKALAGTFRADRHADITEIGTPAKSAPIPPRYLTKEARSVWREELDRVTACGITDADSSLFARYCTMEALYRDQISAGELPKAALLTELRRMAELLGIAGLRSRLARVGTADKPTASPFTVRPKVR</sequence>
<dbReference type="PATRIC" id="fig|33051.4.peg.2870"/>
<reference evidence="1 2" key="1">
    <citation type="journal article" date="2016" name="Front. Microbiol.">
        <title>Genomic Resource of Rice Seed Associated Bacteria.</title>
        <authorList>
            <person name="Midha S."/>
            <person name="Bansal K."/>
            <person name="Sharma S."/>
            <person name="Kumar N."/>
            <person name="Patil P.P."/>
            <person name="Chaudhry V."/>
            <person name="Patil P.B."/>
        </authorList>
    </citation>
    <scope>NUCLEOTIDE SEQUENCE [LARGE SCALE GENOMIC DNA]</scope>
    <source>
        <strain evidence="1 2">SB4</strain>
    </source>
</reference>
<accession>A0A147ITM8</accession>
<dbReference type="Proteomes" id="UP000074072">
    <property type="component" value="Unassembled WGS sequence"/>
</dbReference>
<name>A0A147ITM8_9SPHN</name>
<gene>
    <name evidence="1" type="ORF">SB4_10590</name>
</gene>
<dbReference type="RefSeq" id="WP_058752529.1">
    <property type="nucleotide sequence ID" value="NZ_LDTE01000063.1"/>
</dbReference>
<proteinExistence type="predicted"/>
<evidence type="ECO:0000313" key="2">
    <source>
        <dbReference type="Proteomes" id="UP000074072"/>
    </source>
</evidence>
<protein>
    <submittedName>
        <fullName evidence="1">Uncharacterized protein</fullName>
    </submittedName>
</protein>
<dbReference type="EMBL" id="LDTE01000063">
    <property type="protein sequence ID" value="KTT98689.1"/>
    <property type="molecule type" value="Genomic_DNA"/>
</dbReference>
<organism evidence="1 2">
    <name type="scientific">Sphingomonas sanguinis</name>
    <dbReference type="NCBI Taxonomy" id="33051"/>
    <lineage>
        <taxon>Bacteria</taxon>
        <taxon>Pseudomonadati</taxon>
        <taxon>Pseudomonadota</taxon>
        <taxon>Alphaproteobacteria</taxon>
        <taxon>Sphingomonadales</taxon>
        <taxon>Sphingomonadaceae</taxon>
        <taxon>Sphingomonas</taxon>
    </lineage>
</organism>